<dbReference type="EMBL" id="OZ020103">
    <property type="protein sequence ID" value="CAK9277030.1"/>
    <property type="molecule type" value="Genomic_DNA"/>
</dbReference>
<dbReference type="PANTHER" id="PTHR36365">
    <property type="entry name" value="OS05G0500400 PROTEIN"/>
    <property type="match status" value="1"/>
</dbReference>
<proteinExistence type="predicted"/>
<reference evidence="2" key="1">
    <citation type="submission" date="2024-02" db="EMBL/GenBank/DDBJ databases">
        <authorList>
            <consortium name="ELIXIR-Norway"/>
            <consortium name="Elixir Norway"/>
        </authorList>
    </citation>
    <scope>NUCLEOTIDE SEQUENCE</scope>
</reference>
<dbReference type="InterPro" id="IPR018962">
    <property type="entry name" value="DUF1995"/>
</dbReference>
<feature type="domain" description="DUF1995" evidence="1">
    <location>
        <begin position="133"/>
        <end position="378"/>
    </location>
</feature>
<name>A0ABP0XHG5_9BRYO</name>
<gene>
    <name evidence="2" type="ORF">CSSPJE1EN1_LOCUS22508</name>
</gene>
<evidence type="ECO:0000313" key="2">
    <source>
        <dbReference type="EMBL" id="CAK9277030.1"/>
    </source>
</evidence>
<protein>
    <recommendedName>
        <fullName evidence="1">DUF1995 domain-containing protein</fullName>
    </recommendedName>
</protein>
<accession>A0ABP0XHG5</accession>
<dbReference type="PANTHER" id="PTHR36365:SF1">
    <property type="entry name" value="OS05G0500400 PROTEIN"/>
    <property type="match status" value="1"/>
</dbReference>
<evidence type="ECO:0000259" key="1">
    <source>
        <dbReference type="Pfam" id="PF09353"/>
    </source>
</evidence>
<organism evidence="2 3">
    <name type="scientific">Sphagnum jensenii</name>
    <dbReference type="NCBI Taxonomy" id="128206"/>
    <lineage>
        <taxon>Eukaryota</taxon>
        <taxon>Viridiplantae</taxon>
        <taxon>Streptophyta</taxon>
        <taxon>Embryophyta</taxon>
        <taxon>Bryophyta</taxon>
        <taxon>Sphagnophytina</taxon>
        <taxon>Sphagnopsida</taxon>
        <taxon>Sphagnales</taxon>
        <taxon>Sphagnaceae</taxon>
        <taxon>Sphagnum</taxon>
    </lineage>
</organism>
<keyword evidence="3" id="KW-1185">Reference proteome</keyword>
<dbReference type="Proteomes" id="UP001497444">
    <property type="component" value="Chromosome 8"/>
</dbReference>
<dbReference type="Pfam" id="PF09353">
    <property type="entry name" value="DUF1995"/>
    <property type="match status" value="1"/>
</dbReference>
<evidence type="ECO:0000313" key="3">
    <source>
        <dbReference type="Proteomes" id="UP001497444"/>
    </source>
</evidence>
<sequence>MAISVGNLSLLPTSSPISLTRFANPLSLRVASCCVWHQKHPPLGITRICCSKIDRASWRQSSLRLVVVWSSSNGASLCHQKLHNGSSVWSLEEAQFHGWGSPPAVSSTNRGGSRRFSDCRALRKEGGDEELPPRSREEAMEQAGASVSALLEKALKRQGPSTVKQRKEQKQVRLRVEIPVLDDSPATLVSLTLDLLASSFINQKKTAPIKKLVFLSDTSLLNLALERQSVWGQAPESLTGIEFKLLVPENAAAAKVTSEESQVLFIVTPKLEQAAIVAKVLEAFNPRPVVVLNPDWSSEDEAADKDMAWGTLISSFEVTYSYVPLAVQGIFSKTEGAVLKHVKSGAPAGRPWLIFVKQNDQFICVSSLRRRPQAADLESALYNSMAANSPVTKSIRFLRGLVSKQ</sequence>